<evidence type="ECO:0000259" key="1">
    <source>
        <dbReference type="Pfam" id="PF00078"/>
    </source>
</evidence>
<reference evidence="5" key="1">
    <citation type="journal article" date="2023" name="Plant J.">
        <title>Genome sequences and population genomics provide insights into the demographic history, inbreeding, and mutation load of two 'living fossil' tree species of Dipteronia.</title>
        <authorList>
            <person name="Feng Y."/>
            <person name="Comes H.P."/>
            <person name="Chen J."/>
            <person name="Zhu S."/>
            <person name="Lu R."/>
            <person name="Zhang X."/>
            <person name="Li P."/>
            <person name="Qiu J."/>
            <person name="Olsen K.M."/>
            <person name="Qiu Y."/>
        </authorList>
    </citation>
    <scope>NUCLEOTIDE SEQUENCE</scope>
    <source>
        <strain evidence="5">NBL</strain>
    </source>
</reference>
<dbReference type="InterPro" id="IPR000477">
    <property type="entry name" value="RT_dom"/>
</dbReference>
<dbReference type="Proteomes" id="UP001281410">
    <property type="component" value="Unassembled WGS sequence"/>
</dbReference>
<dbReference type="Pfam" id="PF14111">
    <property type="entry name" value="DUF4283"/>
    <property type="match status" value="1"/>
</dbReference>
<evidence type="ECO:0000259" key="4">
    <source>
        <dbReference type="Pfam" id="PF14111"/>
    </source>
</evidence>
<dbReference type="InterPro" id="IPR025558">
    <property type="entry name" value="DUF4283"/>
</dbReference>
<evidence type="ECO:0000259" key="3">
    <source>
        <dbReference type="Pfam" id="PF13966"/>
    </source>
</evidence>
<dbReference type="SUPFAM" id="SSF56219">
    <property type="entry name" value="DNase I-like"/>
    <property type="match status" value="1"/>
</dbReference>
<feature type="domain" description="DUF4283" evidence="4">
    <location>
        <begin position="122"/>
        <end position="208"/>
    </location>
</feature>
<dbReference type="PANTHER" id="PTHR47723:SF23">
    <property type="entry name" value="REVERSE TRANSCRIPTASE-LIKE PROTEIN"/>
    <property type="match status" value="1"/>
</dbReference>
<organism evidence="5 6">
    <name type="scientific">Dipteronia sinensis</name>
    <dbReference type="NCBI Taxonomy" id="43782"/>
    <lineage>
        <taxon>Eukaryota</taxon>
        <taxon>Viridiplantae</taxon>
        <taxon>Streptophyta</taxon>
        <taxon>Embryophyta</taxon>
        <taxon>Tracheophyta</taxon>
        <taxon>Spermatophyta</taxon>
        <taxon>Magnoliopsida</taxon>
        <taxon>eudicotyledons</taxon>
        <taxon>Gunneridae</taxon>
        <taxon>Pentapetalae</taxon>
        <taxon>rosids</taxon>
        <taxon>malvids</taxon>
        <taxon>Sapindales</taxon>
        <taxon>Sapindaceae</taxon>
        <taxon>Hippocastanoideae</taxon>
        <taxon>Acereae</taxon>
        <taxon>Dipteronia</taxon>
    </lineage>
</organism>
<dbReference type="PANTHER" id="PTHR47723">
    <property type="entry name" value="OS05G0353850 PROTEIN"/>
    <property type="match status" value="1"/>
</dbReference>
<evidence type="ECO:0000313" key="6">
    <source>
        <dbReference type="Proteomes" id="UP001281410"/>
    </source>
</evidence>
<protein>
    <submittedName>
        <fullName evidence="5">Uncharacterized protein</fullName>
    </submittedName>
</protein>
<dbReference type="Gene3D" id="3.60.10.10">
    <property type="entry name" value="Endonuclease/exonuclease/phosphatase"/>
    <property type="match status" value="1"/>
</dbReference>
<evidence type="ECO:0000259" key="2">
    <source>
        <dbReference type="Pfam" id="PF13456"/>
    </source>
</evidence>
<sequence length="1572" mass="173755">MDPMSVEASLYVSSSAGSRVVPSRPYVSLRPHGGKVVDDLLVGSSSMFVRGSLPIGEAVVGGVEPLVGSSLPTSSIRGSSFADLFKAAPIQVDNVSGPSILSKKGGYVAIRVDPSAYKSRLEVCKFSLIGRVVLSSGEKPWKLVDLKAKLQSVWKMTSVWRLISLGKGYFQIMLNSDAEKNMVWSLGSLNLKPGVLRLQPWIPDFNPSLQKSSNAQIISDLARGIRVHLRLDRATMEGDFGHFARVLVDIDVSTVPPSSLLLERDDSHSSFISVEYENLPAFCSTCSSIGHFPNACRWNKSSKGIPVNSITTVADEGFQVPRNRAPKMVFRPIPGPRTEVPISNVFTAIQQDLGALDSIVVHSSAGSDPVLSTVSPTGLVALPCFTSLVVPTTSVVAAQVCRSQQGGRSDDSLLDVLVAAPDPVVSAILSDSVSLKTLCEQQSGSVNATVPRSSAVVPVSNVMVVHDSPVDIRSDLSVDLSTGQASSFSGSETILESSTNSGLVFDVHSTVSNHVVPVIDSLVQTVPTIMGSFSLHRPPIPYATHGVRNDCSGSSHISSSVAGSTQIAGFPASDSQAELRLIAGSSWSSQTEVEGLDASNISQRTAMITRRLTKLKSKIRTSSVGLNDIGGLLPTIWVFACESFPDAQIVHFHEHQLTISLMVNSRLHYYTFVYASTSMVVRRLLWQSLRDLVSLVTSSWLVVGDFNDVLGAHESLGLRSPPCSSCEDFRGRYPHTRIERRLDRALVSEGCISCWPDISCVALPRRFSDHCPLVIRLSDIETVNPRPFRFQSMWLDHQDFMALVRRIWSSSFVEEFFLVESRVHHELDVLLHGQECFYLDRSRVKWLQDGDRNSSFFHASVRYRQYKNALSSLSINGVLTDDRLIIRDQIIEFYSNLFSSDPSRVETKFLMVEDVISSLVTDVENAFLISIPSMNDIHDAVFATYASSAPGPDGFSRGFYQRCWEVVGSDVVLAVQDFFRTWVIFPGLNSSFIVLLPKLKNSISIDQFRLIVLSNFFFKISSKILADRLAQIAARIVSPHQFGFIRDRHIEDCITLGSECVNVMHKKCYGGNLAMKIDICKAFDTLDWSFLRRVLQAFGFSPVFIDWIDNILGSSRLSVMINGSQRVIFVVLEGFVRIGQLSFSSLGVPLFRGKPKKSLLQPITDKILSKFAKWKGKALSLTGRATLIKSVITGSFVHSFMIYKWSSSLLRLVNRKLRNFLRTGSCEETKLIRVAWDRCWQESVILSMRVGGFLTIVLEPIFQISVFGSIGLLFLQLQILWCELILEMGRFLAKDRLCKPGLHLASQCSVCGVNSESSDHLFFRCPLAAALWEAVFSAFQRRISADSWSSFFSQTMSVSFSDQCAVSDANQLGIGCMRNCVDDLLILRRFDLCGRPARARVIRSVIWSPPAPGWIKVNTDGAALSSPSVGGCGGVFCNYRAFVKGCFAVPLGQVFAFEAELLAASMAINFARQNGWHRIWLESDSSYVVQLLFSRSKQVPWRIRQAWQSCIYQISMMEFQVSHIFREGNQVADAFSKHALGLEVDSWWATSPSFCSLLVGNDYMGRESFCFS</sequence>
<dbReference type="InterPro" id="IPR036397">
    <property type="entry name" value="RNaseH_sf"/>
</dbReference>
<dbReference type="InterPro" id="IPR002156">
    <property type="entry name" value="RNaseH_domain"/>
</dbReference>
<dbReference type="GO" id="GO:0003676">
    <property type="term" value="F:nucleic acid binding"/>
    <property type="evidence" value="ECO:0007669"/>
    <property type="project" value="InterPro"/>
</dbReference>
<dbReference type="InterPro" id="IPR044730">
    <property type="entry name" value="RNase_H-like_dom_plant"/>
</dbReference>
<feature type="domain" description="RNase H type-1" evidence="2">
    <location>
        <begin position="1418"/>
        <end position="1539"/>
    </location>
</feature>
<dbReference type="Pfam" id="PF00078">
    <property type="entry name" value="RVT_1"/>
    <property type="match status" value="1"/>
</dbReference>
<dbReference type="InterPro" id="IPR053151">
    <property type="entry name" value="RNase_H-like"/>
</dbReference>
<proteinExistence type="predicted"/>
<gene>
    <name evidence="5" type="ORF">Dsin_022451</name>
</gene>
<evidence type="ECO:0000313" key="5">
    <source>
        <dbReference type="EMBL" id="KAK3199036.1"/>
    </source>
</evidence>
<feature type="domain" description="Reverse transcriptase zinc-binding" evidence="3">
    <location>
        <begin position="1289"/>
        <end position="1332"/>
    </location>
</feature>
<name>A0AAE0A2V3_9ROSI</name>
<dbReference type="InterPro" id="IPR026960">
    <property type="entry name" value="RVT-Znf"/>
</dbReference>
<dbReference type="Gene3D" id="3.30.420.10">
    <property type="entry name" value="Ribonuclease H-like superfamily/Ribonuclease H"/>
    <property type="match status" value="1"/>
</dbReference>
<dbReference type="CDD" id="cd06222">
    <property type="entry name" value="RNase_H_like"/>
    <property type="match status" value="1"/>
</dbReference>
<comment type="caution">
    <text evidence="5">The sequence shown here is derived from an EMBL/GenBank/DDBJ whole genome shotgun (WGS) entry which is preliminary data.</text>
</comment>
<dbReference type="InterPro" id="IPR036691">
    <property type="entry name" value="Endo/exonu/phosph_ase_sf"/>
</dbReference>
<dbReference type="InterPro" id="IPR012337">
    <property type="entry name" value="RNaseH-like_sf"/>
</dbReference>
<dbReference type="Pfam" id="PF13456">
    <property type="entry name" value="RVT_3"/>
    <property type="match status" value="1"/>
</dbReference>
<dbReference type="EMBL" id="JANJYJ010000007">
    <property type="protein sequence ID" value="KAK3199036.1"/>
    <property type="molecule type" value="Genomic_DNA"/>
</dbReference>
<dbReference type="SUPFAM" id="SSF53098">
    <property type="entry name" value="Ribonuclease H-like"/>
    <property type="match status" value="1"/>
</dbReference>
<dbReference type="GO" id="GO:0004523">
    <property type="term" value="F:RNA-DNA hybrid ribonuclease activity"/>
    <property type="evidence" value="ECO:0007669"/>
    <property type="project" value="InterPro"/>
</dbReference>
<dbReference type="Pfam" id="PF13966">
    <property type="entry name" value="zf-RVT"/>
    <property type="match status" value="1"/>
</dbReference>
<accession>A0AAE0A2V3</accession>
<keyword evidence="6" id="KW-1185">Reference proteome</keyword>
<feature type="domain" description="Reverse transcriptase" evidence="1">
    <location>
        <begin position="1002"/>
        <end position="1125"/>
    </location>
</feature>